<evidence type="ECO:0000256" key="2">
    <source>
        <dbReference type="SAM" id="Phobius"/>
    </source>
</evidence>
<feature type="transmembrane region" description="Helical" evidence="2">
    <location>
        <begin position="41"/>
        <end position="61"/>
    </location>
</feature>
<comment type="caution">
    <text evidence="3">The sequence shown here is derived from an EMBL/GenBank/DDBJ whole genome shotgun (WGS) entry which is preliminary data.</text>
</comment>
<feature type="compositionally biased region" description="Low complexity" evidence="1">
    <location>
        <begin position="98"/>
        <end position="113"/>
    </location>
</feature>
<evidence type="ECO:0000313" key="4">
    <source>
        <dbReference type="Proteomes" id="UP001501578"/>
    </source>
</evidence>
<protein>
    <recommendedName>
        <fullName evidence="5">Lipopolysaccharide assembly protein A domain-containing protein</fullName>
    </recommendedName>
</protein>
<proteinExistence type="predicted"/>
<evidence type="ECO:0000313" key="3">
    <source>
        <dbReference type="EMBL" id="GAA0933928.1"/>
    </source>
</evidence>
<name>A0ABN1PWU3_9ACTN</name>
<dbReference type="Proteomes" id="UP001501578">
    <property type="component" value="Unassembled WGS sequence"/>
</dbReference>
<feature type="region of interest" description="Disordered" evidence="1">
    <location>
        <begin position="67"/>
        <end position="121"/>
    </location>
</feature>
<feature type="compositionally biased region" description="Basic and acidic residues" evidence="1">
    <location>
        <begin position="73"/>
        <end position="95"/>
    </location>
</feature>
<accession>A0ABN1PWU3</accession>
<keyword evidence="2" id="KW-0812">Transmembrane</keyword>
<keyword evidence="2" id="KW-1133">Transmembrane helix</keyword>
<evidence type="ECO:0008006" key="5">
    <source>
        <dbReference type="Google" id="ProtNLM"/>
    </source>
</evidence>
<keyword evidence="2" id="KW-0472">Membrane</keyword>
<gene>
    <name evidence="3" type="ORF">GCM10009560_40560</name>
</gene>
<sequence length="121" mass="12680">MTVLGLILILLAGSAVAMAVMEPDGTFLLFGTAFSVGHLEMFAAGAAACAVLVLGLLLMGAGSRRSARHRRQARESRAEAARLRDEKRRLEHKDTPVAGTPAETADPAPADASRAPEDSRA</sequence>
<evidence type="ECO:0000256" key="1">
    <source>
        <dbReference type="SAM" id="MobiDB-lite"/>
    </source>
</evidence>
<dbReference type="RefSeq" id="WP_343951487.1">
    <property type="nucleotide sequence ID" value="NZ_BAAAHQ010000021.1"/>
</dbReference>
<reference evidence="3 4" key="1">
    <citation type="journal article" date="2019" name="Int. J. Syst. Evol. Microbiol.">
        <title>The Global Catalogue of Microorganisms (GCM) 10K type strain sequencing project: providing services to taxonomists for standard genome sequencing and annotation.</title>
        <authorList>
            <consortium name="The Broad Institute Genomics Platform"/>
            <consortium name="The Broad Institute Genome Sequencing Center for Infectious Disease"/>
            <person name="Wu L."/>
            <person name="Ma J."/>
        </authorList>
    </citation>
    <scope>NUCLEOTIDE SEQUENCE [LARGE SCALE GENOMIC DNA]</scope>
    <source>
        <strain evidence="3 4">JCM 11136</strain>
    </source>
</reference>
<organism evidence="3 4">
    <name type="scientific">Nonomuraea longicatena</name>
    <dbReference type="NCBI Taxonomy" id="83682"/>
    <lineage>
        <taxon>Bacteria</taxon>
        <taxon>Bacillati</taxon>
        <taxon>Actinomycetota</taxon>
        <taxon>Actinomycetes</taxon>
        <taxon>Streptosporangiales</taxon>
        <taxon>Streptosporangiaceae</taxon>
        <taxon>Nonomuraea</taxon>
    </lineage>
</organism>
<keyword evidence="4" id="KW-1185">Reference proteome</keyword>
<dbReference type="EMBL" id="BAAAHQ010000021">
    <property type="protein sequence ID" value="GAA0933928.1"/>
    <property type="molecule type" value="Genomic_DNA"/>
</dbReference>